<feature type="compositionally biased region" description="Pro residues" evidence="1">
    <location>
        <begin position="29"/>
        <end position="38"/>
    </location>
</feature>
<dbReference type="KEGG" id="pmaw:MACH26_27680"/>
<feature type="chain" id="PRO_5041200025" description="SGNH/GDSL hydrolase family protein" evidence="2">
    <location>
        <begin position="18"/>
        <end position="262"/>
    </location>
</feature>
<proteinExistence type="predicted"/>
<evidence type="ECO:0000256" key="2">
    <source>
        <dbReference type="SAM" id="SignalP"/>
    </source>
</evidence>
<dbReference type="GO" id="GO:0016788">
    <property type="term" value="F:hydrolase activity, acting on ester bonds"/>
    <property type="evidence" value="ECO:0007669"/>
    <property type="project" value="UniProtKB-ARBA"/>
</dbReference>
<dbReference type="RefSeq" id="WP_338293228.1">
    <property type="nucleotide sequence ID" value="NZ_AP027272.1"/>
</dbReference>
<dbReference type="SUPFAM" id="SSF52266">
    <property type="entry name" value="SGNH hydrolase"/>
    <property type="match status" value="1"/>
</dbReference>
<dbReference type="Proteomes" id="UP001333710">
    <property type="component" value="Chromosome"/>
</dbReference>
<evidence type="ECO:0000313" key="4">
    <source>
        <dbReference type="Proteomes" id="UP001333710"/>
    </source>
</evidence>
<accession>A0AA48KSK9</accession>
<dbReference type="PROSITE" id="PS51257">
    <property type="entry name" value="PROKAR_LIPOPROTEIN"/>
    <property type="match status" value="1"/>
</dbReference>
<name>A0AA48KSK9_9ALTE</name>
<organism evidence="3 4">
    <name type="scientific">Planctobacterium marinum</name>
    <dbReference type="NCBI Taxonomy" id="1631968"/>
    <lineage>
        <taxon>Bacteria</taxon>
        <taxon>Pseudomonadati</taxon>
        <taxon>Pseudomonadota</taxon>
        <taxon>Gammaproteobacteria</taxon>
        <taxon>Alteromonadales</taxon>
        <taxon>Alteromonadaceae</taxon>
        <taxon>Planctobacterium</taxon>
    </lineage>
</organism>
<evidence type="ECO:0008006" key="5">
    <source>
        <dbReference type="Google" id="ProtNLM"/>
    </source>
</evidence>
<evidence type="ECO:0000256" key="1">
    <source>
        <dbReference type="SAM" id="MobiDB-lite"/>
    </source>
</evidence>
<dbReference type="InterPro" id="IPR036514">
    <property type="entry name" value="SGNH_hydro_sf"/>
</dbReference>
<evidence type="ECO:0000313" key="3">
    <source>
        <dbReference type="EMBL" id="BDX07247.1"/>
    </source>
</evidence>
<protein>
    <recommendedName>
        <fullName evidence="5">SGNH/GDSL hydrolase family protein</fullName>
    </recommendedName>
</protein>
<sequence length="262" mass="28546">MNKHLALIALTTSLLSACGGSGSDSSSNPPAPTTPPPDNYDLTVLMIGNSHTNFGNLPGQLQETLQAYYPDQNILVERAVKSLFLSDHLQDSATLNHLEERNWDYVILQAQKYSVTRTVEYPTSAAQSFINKTKEQGGVPVLFPEWGQRHLADEAAYIYDIHQSIAEATPSCIAPIGFAWDNSLLIQPSIELHASDGNHSNPTGAYLTAQVLFETITAHPAELLGELSYSELDSDTQLFLQQMASQAVAEYPPCEALDVNNG</sequence>
<keyword evidence="2" id="KW-0732">Signal</keyword>
<keyword evidence="4" id="KW-1185">Reference proteome</keyword>
<feature type="signal peptide" evidence="2">
    <location>
        <begin position="1"/>
        <end position="17"/>
    </location>
</feature>
<dbReference type="Gene3D" id="3.40.50.1110">
    <property type="entry name" value="SGNH hydrolase"/>
    <property type="match status" value="1"/>
</dbReference>
<reference evidence="3" key="1">
    <citation type="submission" date="2023-01" db="EMBL/GenBank/DDBJ databases">
        <title>Complete genome sequence of Planctobacterium marinum strain Dej080120_11.</title>
        <authorList>
            <person name="Ueki S."/>
            <person name="Maruyama F."/>
        </authorList>
    </citation>
    <scope>NUCLEOTIDE SEQUENCE</scope>
    <source>
        <strain evidence="3">Dej080120_11</strain>
    </source>
</reference>
<dbReference type="AlphaFoldDB" id="A0AA48KSK9"/>
<feature type="region of interest" description="Disordered" evidence="1">
    <location>
        <begin position="19"/>
        <end position="39"/>
    </location>
</feature>
<dbReference type="EMBL" id="AP027272">
    <property type="protein sequence ID" value="BDX07247.1"/>
    <property type="molecule type" value="Genomic_DNA"/>
</dbReference>
<feature type="compositionally biased region" description="Low complexity" evidence="1">
    <location>
        <begin position="19"/>
        <end position="28"/>
    </location>
</feature>
<gene>
    <name evidence="3" type="ORF">MACH26_27680</name>
</gene>